<protein>
    <submittedName>
        <fullName evidence="1">Uncharacterized protein</fullName>
    </submittedName>
</protein>
<organism evidence="1">
    <name type="scientific">marine sediment metagenome</name>
    <dbReference type="NCBI Taxonomy" id="412755"/>
    <lineage>
        <taxon>unclassified sequences</taxon>
        <taxon>metagenomes</taxon>
        <taxon>ecological metagenomes</taxon>
    </lineage>
</organism>
<proteinExistence type="predicted"/>
<sequence>EVFAGHSIQFFYARHVNGGEYERNAQRRNWVDLPADGMVRGAWFDKP</sequence>
<feature type="non-terminal residue" evidence="1">
    <location>
        <position position="1"/>
    </location>
</feature>
<dbReference type="EMBL" id="BARV01045700">
    <property type="protein sequence ID" value="GAI70935.1"/>
    <property type="molecule type" value="Genomic_DNA"/>
</dbReference>
<evidence type="ECO:0000313" key="1">
    <source>
        <dbReference type="EMBL" id="GAI70935.1"/>
    </source>
</evidence>
<name>X1S661_9ZZZZ</name>
<reference evidence="1" key="1">
    <citation type="journal article" date="2014" name="Front. Microbiol.">
        <title>High frequency of phylogenetically diverse reductive dehalogenase-homologous genes in deep subseafloor sedimentary metagenomes.</title>
        <authorList>
            <person name="Kawai M."/>
            <person name="Futagami T."/>
            <person name="Toyoda A."/>
            <person name="Takaki Y."/>
            <person name="Nishi S."/>
            <person name="Hori S."/>
            <person name="Arai W."/>
            <person name="Tsubouchi T."/>
            <person name="Morono Y."/>
            <person name="Uchiyama I."/>
            <person name="Ito T."/>
            <person name="Fujiyama A."/>
            <person name="Inagaki F."/>
            <person name="Takami H."/>
        </authorList>
    </citation>
    <scope>NUCLEOTIDE SEQUENCE</scope>
    <source>
        <strain evidence="1">Expedition CK06-06</strain>
    </source>
</reference>
<accession>X1S661</accession>
<gene>
    <name evidence="1" type="ORF">S06H3_66754</name>
</gene>
<feature type="non-terminal residue" evidence="1">
    <location>
        <position position="47"/>
    </location>
</feature>
<comment type="caution">
    <text evidence="1">The sequence shown here is derived from an EMBL/GenBank/DDBJ whole genome shotgun (WGS) entry which is preliminary data.</text>
</comment>
<dbReference type="AlphaFoldDB" id="X1S661"/>